<name>B9TF06_RICCO</name>
<evidence type="ECO:0000313" key="5">
    <source>
        <dbReference type="Proteomes" id="UP000008311"/>
    </source>
</evidence>
<dbReference type="SUPFAM" id="SSF51735">
    <property type="entry name" value="NAD(P)-binding Rossmann-fold domains"/>
    <property type="match status" value="1"/>
</dbReference>
<dbReference type="Proteomes" id="UP000008311">
    <property type="component" value="Unassembled WGS sequence"/>
</dbReference>
<dbReference type="Pfam" id="PF00106">
    <property type="entry name" value="adh_short"/>
    <property type="match status" value="1"/>
</dbReference>
<dbReference type="GO" id="GO:0004303">
    <property type="term" value="F:estradiol 17-beta-dehydrogenase [NAD(P)+] activity"/>
    <property type="evidence" value="ECO:0007669"/>
    <property type="project" value="UniProtKB-EC"/>
</dbReference>
<dbReference type="eggNOG" id="KOG0725">
    <property type="taxonomic scope" value="Eukaryota"/>
</dbReference>
<feature type="domain" description="Ketoreductase" evidence="3">
    <location>
        <begin position="24"/>
        <end position="193"/>
    </location>
</feature>
<dbReference type="PANTHER" id="PTHR42901">
    <property type="entry name" value="ALCOHOL DEHYDROGENASE"/>
    <property type="match status" value="1"/>
</dbReference>
<dbReference type="Gene3D" id="3.40.50.720">
    <property type="entry name" value="NAD(P)-binding Rossmann-like Domain"/>
    <property type="match status" value="1"/>
</dbReference>
<evidence type="ECO:0000256" key="1">
    <source>
        <dbReference type="ARBA" id="ARBA00006484"/>
    </source>
</evidence>
<proteinExistence type="inferred from homology"/>
<dbReference type="InterPro" id="IPR057326">
    <property type="entry name" value="KR_dom"/>
</dbReference>
<accession>B9TF06</accession>
<dbReference type="SMART" id="SM00822">
    <property type="entry name" value="PKS_KR"/>
    <property type="match status" value="1"/>
</dbReference>
<dbReference type="STRING" id="3988.B9TF06"/>
<dbReference type="NCBIfam" id="NF006509">
    <property type="entry name" value="PRK08945.1"/>
    <property type="match status" value="1"/>
</dbReference>
<keyword evidence="5" id="KW-1185">Reference proteome</keyword>
<gene>
    <name evidence="4" type="ORF">RCOM_1801680</name>
</gene>
<keyword evidence="2 4" id="KW-0560">Oxidoreductase</keyword>
<dbReference type="EMBL" id="EQ979422">
    <property type="protein sequence ID" value="EEF25559.1"/>
    <property type="molecule type" value="Genomic_DNA"/>
</dbReference>
<dbReference type="InterPro" id="IPR036291">
    <property type="entry name" value="NAD(P)-bd_dom_sf"/>
</dbReference>
<comment type="similarity">
    <text evidence="1">Belongs to the short-chain dehydrogenases/reductases (SDR) family.</text>
</comment>
<dbReference type="PRINTS" id="PR00081">
    <property type="entry name" value="GDHRDH"/>
</dbReference>
<evidence type="ECO:0000256" key="2">
    <source>
        <dbReference type="ARBA" id="ARBA00023002"/>
    </source>
</evidence>
<dbReference type="InterPro" id="IPR002347">
    <property type="entry name" value="SDR_fam"/>
</dbReference>
<protein>
    <submittedName>
        <fullName evidence="4">Estradiol 17 beta-dehydrogenase, putative</fullName>
        <ecNumber evidence="4">1.1.1.62</ecNumber>
    </submittedName>
</protein>
<dbReference type="InParanoid" id="B9TF06"/>
<evidence type="ECO:0000313" key="4">
    <source>
        <dbReference type="EMBL" id="EEF25559.1"/>
    </source>
</evidence>
<dbReference type="AlphaFoldDB" id="B9TF06"/>
<sequence>MRDPVNFESRRMNYQAPAQHLKDRVILVTGAGQGIGREAAKAFAAQDATVILLGRKQSKLEEVYDEIEAAGHPQPAIFPIDLAKAGEAEFKALAEAIYAQLGRLDGILHNAARFDNLSPLEIQNAEQFNGMLRVNLIAPFLLTKACFPLLKRSPDASVVFTSTTAAHYPAAFWGAHAISKSATETMAKIWSEEIGLLPNLRMNTVIPGAIQTPQRKKSHPGEIAENRPEISTILPLYLYLMGQDSAGVNGQLFEALKTSAQ</sequence>
<dbReference type="PANTHER" id="PTHR42901:SF1">
    <property type="entry name" value="ALCOHOL DEHYDROGENASE"/>
    <property type="match status" value="1"/>
</dbReference>
<evidence type="ECO:0000259" key="3">
    <source>
        <dbReference type="SMART" id="SM00822"/>
    </source>
</evidence>
<dbReference type="EC" id="1.1.1.62" evidence="4"/>
<reference evidence="5" key="1">
    <citation type="journal article" date="2010" name="Nat. Biotechnol.">
        <title>Draft genome sequence of the oilseed species Ricinus communis.</title>
        <authorList>
            <person name="Chan A.P."/>
            <person name="Crabtree J."/>
            <person name="Zhao Q."/>
            <person name="Lorenzi H."/>
            <person name="Orvis J."/>
            <person name="Puiu D."/>
            <person name="Melake-Berhan A."/>
            <person name="Jones K.M."/>
            <person name="Redman J."/>
            <person name="Chen G."/>
            <person name="Cahoon E.B."/>
            <person name="Gedil M."/>
            <person name="Stanke M."/>
            <person name="Haas B.J."/>
            <person name="Wortman J.R."/>
            <person name="Fraser-Liggett C.M."/>
            <person name="Ravel J."/>
            <person name="Rabinowicz P.D."/>
        </authorList>
    </citation>
    <scope>NUCLEOTIDE SEQUENCE [LARGE SCALE GENOMIC DNA]</scope>
    <source>
        <strain evidence="5">cv. Hale</strain>
    </source>
</reference>
<organism evidence="4 5">
    <name type="scientific">Ricinus communis</name>
    <name type="common">Castor bean</name>
    <dbReference type="NCBI Taxonomy" id="3988"/>
    <lineage>
        <taxon>Eukaryota</taxon>
        <taxon>Viridiplantae</taxon>
        <taxon>Streptophyta</taxon>
        <taxon>Embryophyta</taxon>
        <taxon>Tracheophyta</taxon>
        <taxon>Spermatophyta</taxon>
        <taxon>Magnoliopsida</taxon>
        <taxon>eudicotyledons</taxon>
        <taxon>Gunneridae</taxon>
        <taxon>Pentapetalae</taxon>
        <taxon>rosids</taxon>
        <taxon>fabids</taxon>
        <taxon>Malpighiales</taxon>
        <taxon>Euphorbiaceae</taxon>
        <taxon>Acalyphoideae</taxon>
        <taxon>Acalypheae</taxon>
        <taxon>Ricinus</taxon>
    </lineage>
</organism>